<dbReference type="Proteomes" id="UP000218231">
    <property type="component" value="Unassembled WGS sequence"/>
</dbReference>
<evidence type="ECO:0000313" key="4">
    <source>
        <dbReference type="Proteomes" id="UP000218231"/>
    </source>
</evidence>
<accession>A0A2A2KSL2</accession>
<protein>
    <submittedName>
        <fullName evidence="3">Uncharacterized protein</fullName>
    </submittedName>
</protein>
<keyword evidence="1" id="KW-0175">Coiled coil</keyword>
<evidence type="ECO:0000256" key="2">
    <source>
        <dbReference type="SAM" id="MobiDB-lite"/>
    </source>
</evidence>
<sequence>MRGSQITNASSARIERDRLRENRRRQFDDAIRQSREKRRQLQDEYDGKKAELQRKLAENEAKRMNEGVAQSALMKNRIKSAEDNFNQQMKNFDAAEENERKQFEADMKEFEKERKALEADYKDAINGMRSSIESAEYDRTDLMVDCQAFGDRMIGGLVDIQTANNEKNCRGEYNLIVQRNKENANKLEDAVRDLGRFVNNIEGKKLDEEMEANIKMKLANIEKILSPGFGKNLDHDVNLMLQRSFSVNKDVAELRQENLKETFKNAQKTASRLKDIHRKLKMDLNLETIRELMPELLENSKAMLENFNGLNMVNITNDDAARAALQAI</sequence>
<gene>
    <name evidence="3" type="ORF">WR25_18744</name>
</gene>
<feature type="compositionally biased region" description="Basic and acidic residues" evidence="2">
    <location>
        <begin position="13"/>
        <end position="50"/>
    </location>
</feature>
<organism evidence="3 4">
    <name type="scientific">Diploscapter pachys</name>
    <dbReference type="NCBI Taxonomy" id="2018661"/>
    <lineage>
        <taxon>Eukaryota</taxon>
        <taxon>Metazoa</taxon>
        <taxon>Ecdysozoa</taxon>
        <taxon>Nematoda</taxon>
        <taxon>Chromadorea</taxon>
        <taxon>Rhabditida</taxon>
        <taxon>Rhabditina</taxon>
        <taxon>Rhabditomorpha</taxon>
        <taxon>Rhabditoidea</taxon>
        <taxon>Rhabditidae</taxon>
        <taxon>Diploscapter</taxon>
    </lineage>
</organism>
<feature type="coiled-coil region" evidence="1">
    <location>
        <begin position="249"/>
        <end position="276"/>
    </location>
</feature>
<feature type="region of interest" description="Disordered" evidence="2">
    <location>
        <begin position="1"/>
        <end position="50"/>
    </location>
</feature>
<feature type="compositionally biased region" description="Polar residues" evidence="2">
    <location>
        <begin position="1"/>
        <end position="11"/>
    </location>
</feature>
<keyword evidence="4" id="KW-1185">Reference proteome</keyword>
<evidence type="ECO:0000313" key="3">
    <source>
        <dbReference type="EMBL" id="PAV76932.1"/>
    </source>
</evidence>
<name>A0A2A2KSL2_9BILA</name>
<comment type="caution">
    <text evidence="3">The sequence shown here is derived from an EMBL/GenBank/DDBJ whole genome shotgun (WGS) entry which is preliminary data.</text>
</comment>
<dbReference type="AlphaFoldDB" id="A0A2A2KSL2"/>
<evidence type="ECO:0000256" key="1">
    <source>
        <dbReference type="SAM" id="Coils"/>
    </source>
</evidence>
<dbReference type="EMBL" id="LIAE01007794">
    <property type="protein sequence ID" value="PAV76932.1"/>
    <property type="molecule type" value="Genomic_DNA"/>
</dbReference>
<proteinExistence type="predicted"/>
<reference evidence="3 4" key="1">
    <citation type="journal article" date="2017" name="Curr. Biol.">
        <title>Genome architecture and evolution of a unichromosomal asexual nematode.</title>
        <authorList>
            <person name="Fradin H."/>
            <person name="Zegar C."/>
            <person name="Gutwein M."/>
            <person name="Lucas J."/>
            <person name="Kovtun M."/>
            <person name="Corcoran D."/>
            <person name="Baugh L.R."/>
            <person name="Kiontke K."/>
            <person name="Gunsalus K."/>
            <person name="Fitch D.H."/>
            <person name="Piano F."/>
        </authorList>
    </citation>
    <scope>NUCLEOTIDE SEQUENCE [LARGE SCALE GENOMIC DNA]</scope>
    <source>
        <strain evidence="3">PF1309</strain>
    </source>
</reference>